<feature type="coiled-coil region" evidence="17">
    <location>
        <begin position="35"/>
        <end position="109"/>
    </location>
</feature>
<comment type="subcellular location">
    <subcellularLocation>
        <location evidence="15">Cell membrane</location>
        <topology evidence="15">Single-pass membrane protein</topology>
    </subcellularLocation>
    <subcellularLocation>
        <location evidence="14">Endomembrane system</location>
        <topology evidence="14">Single-pass membrane protein</topology>
    </subcellularLocation>
</comment>
<dbReference type="Pfam" id="PF00430">
    <property type="entry name" value="ATP-synt_B"/>
    <property type="match status" value="1"/>
</dbReference>
<organism evidence="20 23">
    <name type="scientific">Acetobacter orientalis</name>
    <dbReference type="NCBI Taxonomy" id="146474"/>
    <lineage>
        <taxon>Bacteria</taxon>
        <taxon>Pseudomonadati</taxon>
        <taxon>Pseudomonadota</taxon>
        <taxon>Alphaproteobacteria</taxon>
        <taxon>Acetobacterales</taxon>
        <taxon>Acetobacteraceae</taxon>
        <taxon>Acetobacter</taxon>
    </lineage>
</organism>
<accession>A0A0D6NP76</accession>
<evidence type="ECO:0000313" key="19">
    <source>
        <dbReference type="EMBL" id="GAN67231.1"/>
    </source>
</evidence>
<evidence type="ECO:0000256" key="12">
    <source>
        <dbReference type="ARBA" id="ARBA00025614"/>
    </source>
</evidence>
<keyword evidence="3 15" id="KW-1003">Cell membrane</keyword>
<keyword evidence="22" id="KW-1185">Reference proteome</keyword>
<evidence type="ECO:0000256" key="17">
    <source>
        <dbReference type="SAM" id="Coils"/>
    </source>
</evidence>
<dbReference type="EMBL" id="BAMX01000055">
    <property type="protein sequence ID" value="GAN67231.1"/>
    <property type="molecule type" value="Genomic_DNA"/>
</dbReference>
<comment type="similarity">
    <text evidence="1 15 16">Belongs to the ATPase B chain family.</text>
</comment>
<evidence type="ECO:0000256" key="6">
    <source>
        <dbReference type="ARBA" id="ARBA00022781"/>
    </source>
</evidence>
<reference evidence="18 25" key="3">
    <citation type="submission" date="2018-02" db="EMBL/GenBank/DDBJ databases">
        <title>Acetobacter orientalis genome.</title>
        <authorList>
            <person name="Nakashima N."/>
            <person name="Tamura T."/>
        </authorList>
    </citation>
    <scope>NUCLEOTIDE SEQUENCE [LARGE SCALE GENOMIC DNA]</scope>
    <source>
        <strain evidence="18 25">FAN1</strain>
    </source>
</reference>
<dbReference type="Proteomes" id="UP000270034">
    <property type="component" value="Chromosome"/>
</dbReference>
<evidence type="ECO:0000256" key="13">
    <source>
        <dbReference type="ARBA" id="ARBA00026054"/>
    </source>
</evidence>
<dbReference type="EMBL" id="AP018515">
    <property type="protein sequence ID" value="BBC80666.1"/>
    <property type="molecule type" value="Genomic_DNA"/>
</dbReference>
<dbReference type="PANTHER" id="PTHR33445:SF1">
    <property type="entry name" value="ATP SYNTHASE SUBUNIT B"/>
    <property type="match status" value="1"/>
</dbReference>
<keyword evidence="5 15" id="KW-0812">Transmembrane</keyword>
<name>A0A252A0G3_9PROT</name>
<dbReference type="GO" id="GO:0046933">
    <property type="term" value="F:proton-transporting ATP synthase activity, rotational mechanism"/>
    <property type="evidence" value="ECO:0007669"/>
    <property type="project" value="UniProtKB-UniRule"/>
</dbReference>
<dbReference type="GO" id="GO:0046961">
    <property type="term" value="F:proton-transporting ATPase activity, rotational mechanism"/>
    <property type="evidence" value="ECO:0007669"/>
    <property type="project" value="TreeGrafter"/>
</dbReference>
<evidence type="ECO:0000313" key="23">
    <source>
        <dbReference type="Proteomes" id="UP000194639"/>
    </source>
</evidence>
<evidence type="ECO:0000256" key="2">
    <source>
        <dbReference type="ARBA" id="ARBA00022448"/>
    </source>
</evidence>
<keyword evidence="4 15" id="KW-0138">CF(0)</keyword>
<evidence type="ECO:0000313" key="20">
    <source>
        <dbReference type="EMBL" id="OUI80582.1"/>
    </source>
</evidence>
<keyword evidence="2 15" id="KW-0813">Transport</keyword>
<dbReference type="STRING" id="1231341.Abor_065_048"/>
<protein>
    <recommendedName>
        <fullName evidence="15">ATP synthase subunit b</fullName>
    </recommendedName>
    <alternativeName>
        <fullName evidence="15">ATP synthase F(0) sector subunit b</fullName>
    </alternativeName>
    <alternativeName>
        <fullName evidence="15">ATPase subunit I</fullName>
    </alternativeName>
    <alternativeName>
        <fullName evidence="15">F-type ATPase subunit b</fullName>
        <shortName evidence="15">F-ATPase subunit b</shortName>
    </alternativeName>
</protein>
<evidence type="ECO:0000256" key="14">
    <source>
        <dbReference type="ARBA" id="ARBA00037847"/>
    </source>
</evidence>
<feature type="transmembrane region" description="Helical" evidence="15">
    <location>
        <begin position="6"/>
        <end position="24"/>
    </location>
</feature>
<evidence type="ECO:0000313" key="25">
    <source>
        <dbReference type="Proteomes" id="UP000270034"/>
    </source>
</evidence>
<evidence type="ECO:0000256" key="10">
    <source>
        <dbReference type="ARBA" id="ARBA00023310"/>
    </source>
</evidence>
<dbReference type="PANTHER" id="PTHR33445">
    <property type="entry name" value="ATP SYNTHASE SUBUNIT B', CHLOROPLASTIC"/>
    <property type="match status" value="1"/>
</dbReference>
<dbReference type="HAMAP" id="MF_01398">
    <property type="entry name" value="ATP_synth_b_bprime"/>
    <property type="match status" value="1"/>
</dbReference>
<reference evidence="23 24" key="2">
    <citation type="submission" date="2014-06" db="EMBL/GenBank/DDBJ databases">
        <authorList>
            <person name="Ju J."/>
            <person name="Zhang J."/>
        </authorList>
    </citation>
    <scope>NUCLEOTIDE SEQUENCE [LARGE SCALE GENOMIC DNA]</scope>
    <source>
        <strain evidence="20">DmW_045</strain>
        <strain evidence="21">DmW_048</strain>
    </source>
</reference>
<reference evidence="19 22" key="1">
    <citation type="submission" date="2012-11" db="EMBL/GenBank/DDBJ databases">
        <title>Whole genome sequence of Acetobacter orientalis 21F-2.</title>
        <authorList>
            <person name="Azuma Y."/>
            <person name="Higashiura N."/>
            <person name="Hirakawa H."/>
            <person name="Matsushita K."/>
        </authorList>
    </citation>
    <scope>NUCLEOTIDE SEQUENCE [LARGE SCALE GENOMIC DNA]</scope>
    <source>
        <strain evidence="19 22">21F-2</strain>
    </source>
</reference>
<keyword evidence="7 15" id="KW-1133">Transmembrane helix</keyword>
<accession>A0A252A0G3</accession>
<evidence type="ECO:0000256" key="11">
    <source>
        <dbReference type="ARBA" id="ARBA00025198"/>
    </source>
</evidence>
<dbReference type="KEGG" id="aot:AcetOri_orf03490"/>
<keyword evidence="9 15" id="KW-0472">Membrane</keyword>
<dbReference type="NCBIfam" id="TIGR01144">
    <property type="entry name" value="ATP_synt_b"/>
    <property type="match status" value="1"/>
</dbReference>
<keyword evidence="6 15" id="KW-0375">Hydrogen ion transport</keyword>
<dbReference type="GO" id="GO:0012505">
    <property type="term" value="C:endomembrane system"/>
    <property type="evidence" value="ECO:0007669"/>
    <property type="project" value="UniProtKB-SubCell"/>
</dbReference>
<evidence type="ECO:0000256" key="16">
    <source>
        <dbReference type="RuleBase" id="RU003848"/>
    </source>
</evidence>
<dbReference type="GO" id="GO:0005886">
    <property type="term" value="C:plasma membrane"/>
    <property type="evidence" value="ECO:0007669"/>
    <property type="project" value="UniProtKB-SubCell"/>
</dbReference>
<evidence type="ECO:0000313" key="21">
    <source>
        <dbReference type="EMBL" id="OUJ02854.1"/>
    </source>
</evidence>
<dbReference type="Proteomes" id="UP000194639">
    <property type="component" value="Unassembled WGS sequence"/>
</dbReference>
<comment type="subunit">
    <text evidence="13">F-type ATPases have 2 components, F(1) - the catalytic core - and F(0) - the membrane proton channel. F(1) has five subunits: alpha(3), beta(3), gamma(1), delta(1), epsilon(1). F(0) has four main subunits: a(1), b(2) and c(10-14). The alpha and beta chains form an alternating ring which encloses part of the gamma chain. F(1) is attached to F(0) by a central stalk formed by the gamma and epsilon chains, while a peripheral stalk is formed by the delta and b chains.</text>
</comment>
<dbReference type="CDD" id="cd06503">
    <property type="entry name" value="ATP-synt_Fo_b"/>
    <property type="match status" value="1"/>
</dbReference>
<evidence type="ECO:0000256" key="15">
    <source>
        <dbReference type="HAMAP-Rule" id="MF_01398"/>
    </source>
</evidence>
<dbReference type="EMBL" id="JOMO01000030">
    <property type="protein sequence ID" value="OUI80582.1"/>
    <property type="molecule type" value="Genomic_DNA"/>
</dbReference>
<proteinExistence type="inferred from homology"/>
<dbReference type="GO" id="GO:0045259">
    <property type="term" value="C:proton-transporting ATP synthase complex"/>
    <property type="evidence" value="ECO:0007669"/>
    <property type="project" value="UniProtKB-KW"/>
</dbReference>
<evidence type="ECO:0000256" key="7">
    <source>
        <dbReference type="ARBA" id="ARBA00022989"/>
    </source>
</evidence>
<dbReference type="Proteomes" id="UP000032670">
    <property type="component" value="Unassembled WGS sequence"/>
</dbReference>
<keyword evidence="17" id="KW-0175">Coiled coil</keyword>
<sequence length="167" mass="18284">MNGIFHEAGFWVAVSFVLFFVFFGRKLWAPITTILDSRAARIREELDEAARLRREAEQMLEDATREREQALAEAKSVIEQSRQHAAAAAEKARAEAEDMVKRHEQMARDRIAAVERAAVKEVRQAAIDVAVEASRGVIADSLSAQSATSLIDGAIAGLPAALARRAA</sequence>
<comment type="subunit">
    <text evidence="15">F-type ATPases have 2 components, F(1) - the catalytic core - and F(0) - the membrane proton channel. F(1) has five subunits: alpha(3), beta(3), gamma(1), delta(1), epsilon(1). F(0) has three main subunits: a(1), b(2) and c(10-14). The alpha and beta chains form an alternating ring which encloses part of the gamma chain. F(1) is attached to F(0) by a central stalk formed by the gamma and epsilon chains, while a peripheral stalk is formed by the delta and b chains.</text>
</comment>
<dbReference type="EMBL" id="JOOY01000019">
    <property type="protein sequence ID" value="OUJ02854.1"/>
    <property type="molecule type" value="Genomic_DNA"/>
</dbReference>
<evidence type="ECO:0000313" key="18">
    <source>
        <dbReference type="EMBL" id="BBC80666.1"/>
    </source>
</evidence>
<comment type="function">
    <text evidence="11 15">F(1)F(0) ATP synthase produces ATP from ADP in the presence of a proton or sodium gradient. F-type ATPases consist of two structural domains, F(1) containing the extramembraneous catalytic core and F(0) containing the membrane proton channel, linked together by a central stalk and a peripheral stalk. During catalysis, ATP synthesis in the catalytic domain of F(1) is coupled via a rotary mechanism of the central stalk subunits to proton translocation.</text>
</comment>
<evidence type="ECO:0000256" key="9">
    <source>
        <dbReference type="ARBA" id="ARBA00023136"/>
    </source>
</evidence>
<dbReference type="InterPro" id="IPR002146">
    <property type="entry name" value="ATP_synth_b/b'su_bac/chlpt"/>
</dbReference>
<evidence type="ECO:0000313" key="22">
    <source>
        <dbReference type="Proteomes" id="UP000032670"/>
    </source>
</evidence>
<evidence type="ECO:0000256" key="1">
    <source>
        <dbReference type="ARBA" id="ARBA00005513"/>
    </source>
</evidence>
<gene>
    <name evidence="15" type="primary">atpF</name>
    <name evidence="19" type="ORF">Abor_065_048</name>
    <name evidence="18" type="ORF">AcetOrient_orf03490</name>
    <name evidence="20" type="ORF">HK12_07545</name>
    <name evidence="21" type="ORF">HK15_03790</name>
</gene>
<keyword evidence="10 15" id="KW-0066">ATP synthesis</keyword>
<dbReference type="Proteomes" id="UP000194999">
    <property type="component" value="Unassembled WGS sequence"/>
</dbReference>
<evidence type="ECO:0000256" key="3">
    <source>
        <dbReference type="ARBA" id="ARBA00022475"/>
    </source>
</evidence>
<evidence type="ECO:0000256" key="5">
    <source>
        <dbReference type="ARBA" id="ARBA00022692"/>
    </source>
</evidence>
<evidence type="ECO:0000256" key="8">
    <source>
        <dbReference type="ARBA" id="ARBA00023065"/>
    </source>
</evidence>
<dbReference type="InterPro" id="IPR050059">
    <property type="entry name" value="ATP_synthase_B_chain"/>
</dbReference>
<dbReference type="AlphaFoldDB" id="A0A252A0G3"/>
<keyword evidence="8 15" id="KW-0406">Ion transport</keyword>
<evidence type="ECO:0000313" key="24">
    <source>
        <dbReference type="Proteomes" id="UP000194999"/>
    </source>
</evidence>
<comment type="function">
    <text evidence="12">Component of the F(0) channel, it forms part of the peripheral stalk, linking F(1) to F(0). The b'-subunit is a diverged and duplicated form of b found in plants and photosynthetic bacteria.</text>
</comment>
<evidence type="ECO:0000256" key="4">
    <source>
        <dbReference type="ARBA" id="ARBA00022547"/>
    </source>
</evidence>
<dbReference type="InterPro" id="IPR005864">
    <property type="entry name" value="ATP_synth_F0_bsu_bac"/>
</dbReference>